<feature type="region of interest" description="Disordered" evidence="1">
    <location>
        <begin position="1"/>
        <end position="49"/>
    </location>
</feature>
<keyword evidence="3" id="KW-1185">Reference proteome</keyword>
<feature type="compositionally biased region" description="Low complexity" evidence="1">
    <location>
        <begin position="153"/>
        <end position="168"/>
    </location>
</feature>
<organism evidence="2 3">
    <name type="scientific">Endocarpon pusillum</name>
    <dbReference type="NCBI Taxonomy" id="364733"/>
    <lineage>
        <taxon>Eukaryota</taxon>
        <taxon>Fungi</taxon>
        <taxon>Dikarya</taxon>
        <taxon>Ascomycota</taxon>
        <taxon>Pezizomycotina</taxon>
        <taxon>Eurotiomycetes</taxon>
        <taxon>Chaetothyriomycetidae</taxon>
        <taxon>Verrucariales</taxon>
        <taxon>Verrucariaceae</taxon>
        <taxon>Endocarpon</taxon>
    </lineage>
</organism>
<feature type="compositionally biased region" description="Low complexity" evidence="1">
    <location>
        <begin position="9"/>
        <end position="19"/>
    </location>
</feature>
<dbReference type="AlphaFoldDB" id="A0A8H7AWN2"/>
<gene>
    <name evidence="2" type="ORF">GJ744_001415</name>
</gene>
<accession>A0A8H7AWN2</accession>
<feature type="compositionally biased region" description="Low complexity" evidence="1">
    <location>
        <begin position="32"/>
        <end position="47"/>
    </location>
</feature>
<evidence type="ECO:0000313" key="3">
    <source>
        <dbReference type="Proteomes" id="UP000606974"/>
    </source>
</evidence>
<proteinExistence type="predicted"/>
<feature type="region of interest" description="Disordered" evidence="1">
    <location>
        <begin position="442"/>
        <end position="480"/>
    </location>
</feature>
<dbReference type="EMBL" id="JAACFV010000012">
    <property type="protein sequence ID" value="KAF7512480.1"/>
    <property type="molecule type" value="Genomic_DNA"/>
</dbReference>
<evidence type="ECO:0000256" key="1">
    <source>
        <dbReference type="SAM" id="MobiDB-lite"/>
    </source>
</evidence>
<evidence type="ECO:0000313" key="2">
    <source>
        <dbReference type="EMBL" id="KAF7512480.1"/>
    </source>
</evidence>
<feature type="compositionally biased region" description="Polar residues" evidence="1">
    <location>
        <begin position="172"/>
        <end position="199"/>
    </location>
</feature>
<protein>
    <submittedName>
        <fullName evidence="2">Uncharacterized protein</fullName>
    </submittedName>
</protein>
<name>A0A8H7AWN2_9EURO</name>
<dbReference type="Proteomes" id="UP000606974">
    <property type="component" value="Unassembled WGS sequence"/>
</dbReference>
<reference evidence="2" key="1">
    <citation type="submission" date="2020-02" db="EMBL/GenBank/DDBJ databases">
        <authorList>
            <person name="Palmer J.M."/>
        </authorList>
    </citation>
    <scope>NUCLEOTIDE SEQUENCE</scope>
    <source>
        <strain evidence="2">EPUS1.4</strain>
        <tissue evidence="2">Thallus</tissue>
    </source>
</reference>
<comment type="caution">
    <text evidence="2">The sequence shown here is derived from an EMBL/GenBank/DDBJ whole genome shotgun (WGS) entry which is preliminary data.</text>
</comment>
<sequence>MSDRGLRGGPSSNVVGPSGRRVSPSLEEGGHSSQNSQSLSQVSEPSSGKSDLDLFMEAMVIGPLSLADKQSFIDRTLHDPIFHKQVLDQLKELPPKLKRARQLRKYYESIPKDVRDTVDPRGKDTRIYDEIQKINLSTEAPSGKIPRQRSALRSSGQAGQSQARQGAAIAPSQVSSALNASQPHRRSFQSNAAGSSRCTSAERTDQADHGQAPEAFAAPLSDAAAAEASRSSGIELIKLVATNKATEDQKKMFVCRYACEMGYFGDLVCKIQDIYDKRPSSMCESAQLKLSKMLSLMYLTRFEATMTERHTTLISHVASRARQAGVGEVDSMTAALFTYLQTKETSPNQIDLVDAIADNTASTDQQHEFESRLKNERPFAQKVEERLEIYYSLARYDRSIQLRLTMFRLSYYTELKWGPKEVLLLDHGDWQTAKDCGLAIQSRRGQTPKKQAVKPDRNSQGRGDQAGKSAAGGARSNAAV</sequence>
<feature type="region of interest" description="Disordered" evidence="1">
    <location>
        <begin position="134"/>
        <end position="209"/>
    </location>
</feature>